<organism evidence="1 2">
    <name type="scientific">Bacillus thuringiensis Bt18247</name>
    <dbReference type="NCBI Taxonomy" id="1423143"/>
    <lineage>
        <taxon>Bacteria</taxon>
        <taxon>Bacillati</taxon>
        <taxon>Bacillota</taxon>
        <taxon>Bacilli</taxon>
        <taxon>Bacillales</taxon>
        <taxon>Bacillaceae</taxon>
        <taxon>Bacillus</taxon>
        <taxon>Bacillus cereus group</taxon>
    </lineage>
</organism>
<accession>A0A9W3XAU7</accession>
<gene>
    <name evidence="1" type="ORF">BTI247_47450</name>
</gene>
<proteinExistence type="predicted"/>
<dbReference type="EMBL" id="CP015250">
    <property type="protein sequence ID" value="AOM13117.1"/>
    <property type="molecule type" value="Genomic_DNA"/>
</dbReference>
<protein>
    <submittedName>
        <fullName evidence="1">Uncharacterized protein</fullName>
    </submittedName>
</protein>
<name>A0A9W3XAU7_BACTU</name>
<dbReference type="AlphaFoldDB" id="A0A9W3XAU7"/>
<evidence type="ECO:0000313" key="2">
    <source>
        <dbReference type="Proteomes" id="UP000192743"/>
    </source>
</evidence>
<dbReference type="RefSeq" id="WP_232339719.1">
    <property type="nucleotide sequence ID" value="NZ_CP015250.1"/>
</dbReference>
<sequence>MTKTPEPNWQPISALSMIANMIDNQLEDTNEQYTQLLEVNQQPCVLDNYTVCRIIQLHTDQLEFIPIYKKQLEKWQIEVHLTLTQQNEITRLQKQVEQWENVSTDILHLASILKEKTIEKINLKVGESMYAPGHISREDEVEFLRGQSEILHRIHDESYEVFR</sequence>
<evidence type="ECO:0000313" key="1">
    <source>
        <dbReference type="EMBL" id="AOM13117.1"/>
    </source>
</evidence>
<dbReference type="Proteomes" id="UP000192743">
    <property type="component" value="Chromosome"/>
</dbReference>
<reference evidence="1 2" key="1">
    <citation type="submission" date="2016-02" db="EMBL/GenBank/DDBJ databases">
        <title>Comparative analysis of three nematocidal Bacillus thuringiensis strains.</title>
        <authorList>
            <person name="Hollensteiner J."/>
            <person name="Kloesener M."/>
            <person name="Bunk B."/>
            <person name="Sproeer C."/>
            <person name="Rosenstiel P."/>
            <person name="Schulte-Iserlohe R."/>
            <person name="Schulenburg H."/>
            <person name="Liesegang H."/>
        </authorList>
    </citation>
    <scope>NUCLEOTIDE SEQUENCE [LARGE SCALE GENOMIC DNA]</scope>
    <source>
        <strain evidence="1 2">Bt18247</strain>
    </source>
</reference>